<dbReference type="HAMAP" id="MF_01357">
    <property type="entry name" value="NDH1_NuoC"/>
    <property type="match status" value="1"/>
</dbReference>
<comment type="similarity">
    <text evidence="1 3 4">Belongs to the complex I 30 kDa subunit family.</text>
</comment>
<keyword evidence="3" id="KW-1003">Cell membrane</keyword>
<dbReference type="InterPro" id="IPR010218">
    <property type="entry name" value="NADH_DH_suC"/>
</dbReference>
<keyword evidence="3 4" id="KW-0520">NAD</keyword>
<dbReference type="EC" id="7.1.1.-" evidence="3"/>
<dbReference type="InterPro" id="IPR037232">
    <property type="entry name" value="NADH_quin_OxRdtase_su_C/D-like"/>
</dbReference>
<reference evidence="8" key="1">
    <citation type="journal article" date="2010" name="Stand. Genomic Sci.">
        <title>Complete genome sequence of 'Thermobaculum terrenum' type strain (YNP1).</title>
        <authorList>
            <person name="Kiss H."/>
            <person name="Cleland D."/>
            <person name="Lapidus A."/>
            <person name="Lucas S."/>
            <person name="Glavina Del Rio T."/>
            <person name="Nolan M."/>
            <person name="Tice H."/>
            <person name="Han C."/>
            <person name="Goodwin L."/>
            <person name="Pitluck S."/>
            <person name="Liolios K."/>
            <person name="Ivanova N."/>
            <person name="Mavromatis K."/>
            <person name="Ovchinnikova G."/>
            <person name="Pati A."/>
            <person name="Chen A."/>
            <person name="Palaniappan K."/>
            <person name="Land M."/>
            <person name="Hauser L."/>
            <person name="Chang Y."/>
            <person name="Jeffries C."/>
            <person name="Lu M."/>
            <person name="Brettin T."/>
            <person name="Detter J."/>
            <person name="Goker M."/>
            <person name="Tindall B."/>
            <person name="Beck B."/>
            <person name="McDermott T."/>
            <person name="Woyke T."/>
            <person name="Bristow J."/>
            <person name="Eisen J."/>
            <person name="Markowitz V."/>
            <person name="Hugenholtz P."/>
            <person name="Kyrpides N."/>
            <person name="Klenk H."/>
            <person name="Cheng J."/>
        </authorList>
    </citation>
    <scope>NUCLEOTIDE SEQUENCE [LARGE SCALE GENOMIC DNA]</scope>
    <source>
        <strain evidence="8">ATCC BAA-798 / YNP1</strain>
    </source>
</reference>
<evidence type="ECO:0000256" key="5">
    <source>
        <dbReference type="RuleBase" id="RU003582"/>
    </source>
</evidence>
<dbReference type="eggNOG" id="COG0852">
    <property type="taxonomic scope" value="Bacteria"/>
</dbReference>
<evidence type="ECO:0000256" key="3">
    <source>
        <dbReference type="HAMAP-Rule" id="MF_01357"/>
    </source>
</evidence>
<dbReference type="Gene3D" id="3.30.460.80">
    <property type="entry name" value="NADH:ubiquinone oxidoreductase, 30kDa subunit"/>
    <property type="match status" value="1"/>
</dbReference>
<dbReference type="InterPro" id="IPR020396">
    <property type="entry name" value="NADH_UbQ_OxRdtase_CS"/>
</dbReference>
<dbReference type="Pfam" id="PF00329">
    <property type="entry name" value="Complex1_30kDa"/>
    <property type="match status" value="1"/>
</dbReference>
<sequence>MTQNPSSNPQDKQGNNEQPLPIINTLQEIIPGAIEEVTVFRGETTIVVPVDRLIDIARTLRDNPAMQFNYLVDVTAVDWLGRTPRFDVVYHLYSIPLNHAIRMKVRVDDGQHVPSLTGLWELANWGERETYDMFGIVFEGHPDLRRILLPEDWQDGFPLRKDFPIGGYGIWAAENVPFR</sequence>
<keyword evidence="3 4" id="KW-1278">Translocase</keyword>
<comment type="function">
    <text evidence="3">NDH-1 shuttles electrons from NADH, via FMN and iron-sulfur (Fe-S) centers, to quinones in the respiratory chain. The immediate electron acceptor for the enzyme in this species is believed to be ubiquinone. Couples the redox reaction to proton translocation (for every two electrons transferred, four hydrogen ions are translocated across the cytoplasmic membrane), and thus conserves the redox energy in a proton gradient.</text>
</comment>
<gene>
    <name evidence="3" type="primary">nuoC</name>
    <name evidence="7" type="ordered locus">Tter_1542</name>
</gene>
<comment type="subunit">
    <text evidence="3">NDH-1 is composed of 14 different subunits. Subunits NuoB, C, D, E, F, and G constitute the peripheral sector of the complex.</text>
</comment>
<dbReference type="KEGG" id="ttr:Tter_1542"/>
<dbReference type="PANTHER" id="PTHR10884">
    <property type="entry name" value="NADH DEHYDROGENASE UBIQUINONE IRON-SULFUR PROTEIN 3"/>
    <property type="match status" value="1"/>
</dbReference>
<dbReference type="PANTHER" id="PTHR10884:SF14">
    <property type="entry name" value="NADH DEHYDROGENASE [UBIQUINONE] IRON-SULFUR PROTEIN 3, MITOCHONDRIAL"/>
    <property type="match status" value="1"/>
</dbReference>
<protein>
    <recommendedName>
        <fullName evidence="3">NADH-quinone oxidoreductase subunit C</fullName>
        <ecNumber evidence="3">7.1.1.-</ecNumber>
    </recommendedName>
    <alternativeName>
        <fullName evidence="3">NADH dehydrogenase I subunit C</fullName>
    </alternativeName>
    <alternativeName>
        <fullName evidence="3">NDH-1 subunit C</fullName>
    </alternativeName>
</protein>
<organism evidence="7 8">
    <name type="scientific">Thermobaculum terrenum (strain ATCC BAA-798 / CCMEE 7001 / YNP1)</name>
    <dbReference type="NCBI Taxonomy" id="525904"/>
    <lineage>
        <taxon>Bacteria</taxon>
        <taxon>Bacillati</taxon>
        <taxon>Chloroflexota</taxon>
        <taxon>Chloroflexia</taxon>
        <taxon>Candidatus Thermobaculales</taxon>
        <taxon>Candidatus Thermobaculaceae</taxon>
        <taxon>Thermobaculum</taxon>
    </lineage>
</organism>
<dbReference type="InterPro" id="IPR001268">
    <property type="entry name" value="NADH_UbQ_OxRdtase_30kDa_su"/>
</dbReference>
<dbReference type="AlphaFoldDB" id="D1CCD3"/>
<dbReference type="GO" id="GO:0005886">
    <property type="term" value="C:plasma membrane"/>
    <property type="evidence" value="ECO:0007669"/>
    <property type="project" value="UniProtKB-SubCell"/>
</dbReference>
<evidence type="ECO:0000313" key="7">
    <source>
        <dbReference type="EMBL" id="ACZ42448.1"/>
    </source>
</evidence>
<accession>D1CCD3</accession>
<keyword evidence="3" id="KW-0830">Ubiquinone</keyword>
<dbReference type="GO" id="GO:0008137">
    <property type="term" value="F:NADH dehydrogenase (ubiquinone) activity"/>
    <property type="evidence" value="ECO:0007669"/>
    <property type="project" value="InterPro"/>
</dbReference>
<dbReference type="Proteomes" id="UP000000323">
    <property type="component" value="Chromosome 1"/>
</dbReference>
<dbReference type="GO" id="GO:0050136">
    <property type="term" value="F:NADH dehydrogenase (quinone) (non-electrogenic) activity"/>
    <property type="evidence" value="ECO:0007669"/>
    <property type="project" value="UniProtKB-UniRule"/>
</dbReference>
<comment type="catalytic activity">
    <reaction evidence="3 5">
        <text>a quinone + NADH + 5 H(+)(in) = a quinol + NAD(+) + 4 H(+)(out)</text>
        <dbReference type="Rhea" id="RHEA:57888"/>
        <dbReference type="ChEBI" id="CHEBI:15378"/>
        <dbReference type="ChEBI" id="CHEBI:24646"/>
        <dbReference type="ChEBI" id="CHEBI:57540"/>
        <dbReference type="ChEBI" id="CHEBI:57945"/>
        <dbReference type="ChEBI" id="CHEBI:132124"/>
    </reaction>
</comment>
<dbReference type="EMBL" id="CP001825">
    <property type="protein sequence ID" value="ACZ42448.1"/>
    <property type="molecule type" value="Genomic_DNA"/>
</dbReference>
<evidence type="ECO:0000313" key="8">
    <source>
        <dbReference type="Proteomes" id="UP000000323"/>
    </source>
</evidence>
<keyword evidence="7" id="KW-0560">Oxidoreductase</keyword>
<comment type="subcellular location">
    <subcellularLocation>
        <location evidence="3">Cell membrane</location>
        <topology evidence="3">Peripheral membrane protein</topology>
        <orientation evidence="3">Cytoplasmic side</orientation>
    </subcellularLocation>
</comment>
<evidence type="ECO:0000256" key="2">
    <source>
        <dbReference type="ARBA" id="ARBA00022448"/>
    </source>
</evidence>
<dbReference type="HOGENOM" id="CLU_042628_6_2_0"/>
<name>D1CCD3_THET1</name>
<evidence type="ECO:0000259" key="6">
    <source>
        <dbReference type="Pfam" id="PF00329"/>
    </source>
</evidence>
<dbReference type="PROSITE" id="PS00542">
    <property type="entry name" value="COMPLEX1_30K"/>
    <property type="match status" value="1"/>
</dbReference>
<dbReference type="STRING" id="525904.Tter_1542"/>
<keyword evidence="3 5" id="KW-0874">Quinone</keyword>
<keyword evidence="8" id="KW-1185">Reference proteome</keyword>
<evidence type="ECO:0000256" key="4">
    <source>
        <dbReference type="RuleBase" id="RU003456"/>
    </source>
</evidence>
<dbReference type="OrthoDB" id="9803286at2"/>
<proteinExistence type="inferred from homology"/>
<keyword evidence="2 3" id="KW-0813">Transport</keyword>
<evidence type="ECO:0000256" key="1">
    <source>
        <dbReference type="ARBA" id="ARBA00007569"/>
    </source>
</evidence>
<keyword evidence="3" id="KW-0472">Membrane</keyword>
<dbReference type="GO" id="GO:0048038">
    <property type="term" value="F:quinone binding"/>
    <property type="evidence" value="ECO:0007669"/>
    <property type="project" value="UniProtKB-KW"/>
</dbReference>
<dbReference type="SUPFAM" id="SSF143243">
    <property type="entry name" value="Nqo5-like"/>
    <property type="match status" value="1"/>
</dbReference>
<dbReference type="NCBIfam" id="TIGR01961">
    <property type="entry name" value="NuoC_fam"/>
    <property type="match status" value="1"/>
</dbReference>
<feature type="domain" description="NADH:ubiquinone oxidoreductase 30kDa subunit" evidence="6">
    <location>
        <begin position="47"/>
        <end position="168"/>
    </location>
</feature>